<proteinExistence type="predicted"/>
<keyword evidence="1" id="KW-0175">Coiled coil</keyword>
<dbReference type="RefSeq" id="WP_091112399.1">
    <property type="nucleotide sequence ID" value="NZ_FOWQ01000006.1"/>
</dbReference>
<dbReference type="Proteomes" id="UP000198857">
    <property type="component" value="Unassembled WGS sequence"/>
</dbReference>
<evidence type="ECO:0000256" key="1">
    <source>
        <dbReference type="SAM" id="Coils"/>
    </source>
</evidence>
<evidence type="ECO:0000313" key="2">
    <source>
        <dbReference type="EMBL" id="SFP61408.1"/>
    </source>
</evidence>
<dbReference type="EMBL" id="FOWQ01000006">
    <property type="protein sequence ID" value="SFP61408.1"/>
    <property type="molecule type" value="Genomic_DNA"/>
</dbReference>
<sequence length="355" mass="37930">MSNTTRKTRTTPTAAELSRMAVAEARELYAMRRAAKQQAEEAAEELVVRLAMGDETPTAVDLSQAEHEVKRAGLLVQAAETKVKRAERAQINDDTQLAELLRSVLADLYGKAVPIVVTGVPAEAMADLSGQPVLYIVQPKPTTTAGGVLSGLLDIVLYRPFLYAPLDAGRVDESCRTLGFAVQTHQLSTSTTGDLHRDDLRLTVNRAFHPVPVLAAEPTDETVREFALTLNGDLLASVTTASPRPTITGQPVPGRASSLLRDARVTSTVPGEGGTVRVTVTTSHEVTRSAGLPEHYANLRLRAAVAALDGRVADGVGRVVAAEAVAIDMGNPARPDAARMPWNVTTRFVLEHRLA</sequence>
<evidence type="ECO:0000313" key="3">
    <source>
        <dbReference type="Proteomes" id="UP000198857"/>
    </source>
</evidence>
<protein>
    <submittedName>
        <fullName evidence="2">Uncharacterized protein</fullName>
    </submittedName>
</protein>
<name>A0A1I5RSC3_9ACTN</name>
<organism evidence="2 3">
    <name type="scientific">Geodermatophilus dictyosporus</name>
    <dbReference type="NCBI Taxonomy" id="1523247"/>
    <lineage>
        <taxon>Bacteria</taxon>
        <taxon>Bacillati</taxon>
        <taxon>Actinomycetota</taxon>
        <taxon>Actinomycetes</taxon>
        <taxon>Geodermatophilales</taxon>
        <taxon>Geodermatophilaceae</taxon>
        <taxon>Geodermatophilus</taxon>
    </lineage>
</organism>
<gene>
    <name evidence="2" type="ORF">SAMN05660464_3691</name>
</gene>
<feature type="coiled-coil region" evidence="1">
    <location>
        <begin position="25"/>
        <end position="89"/>
    </location>
</feature>
<dbReference type="AlphaFoldDB" id="A0A1I5RSC3"/>
<keyword evidence="3" id="KW-1185">Reference proteome</keyword>
<reference evidence="3" key="1">
    <citation type="submission" date="2016-10" db="EMBL/GenBank/DDBJ databases">
        <authorList>
            <person name="Varghese N."/>
            <person name="Submissions S."/>
        </authorList>
    </citation>
    <scope>NUCLEOTIDE SEQUENCE [LARGE SCALE GENOMIC DNA]</scope>
    <source>
        <strain evidence="3">DSM 44208</strain>
    </source>
</reference>
<accession>A0A1I5RSC3</accession>